<reference evidence="2" key="1">
    <citation type="submission" date="2022-04" db="EMBL/GenBank/DDBJ databases">
        <title>A functionally conserved STORR gene fusion in Papaver species that diverged 16.8 million years ago.</title>
        <authorList>
            <person name="Catania T."/>
        </authorList>
    </citation>
    <scope>NUCLEOTIDE SEQUENCE</scope>
    <source>
        <strain evidence="2">S-188037</strain>
    </source>
</reference>
<dbReference type="InterPro" id="IPR000608">
    <property type="entry name" value="UBC"/>
</dbReference>
<dbReference type="AlphaFoldDB" id="A0AAD4SKX0"/>
<keyword evidence="3" id="KW-1185">Reference proteome</keyword>
<name>A0AAD4SKX0_9MAGN</name>
<dbReference type="SMART" id="SM00212">
    <property type="entry name" value="UBCc"/>
    <property type="match status" value="1"/>
</dbReference>
<dbReference type="SUPFAM" id="SSF54495">
    <property type="entry name" value="UBC-like"/>
    <property type="match status" value="1"/>
</dbReference>
<dbReference type="PROSITE" id="PS50127">
    <property type="entry name" value="UBC_2"/>
    <property type="match status" value="1"/>
</dbReference>
<dbReference type="InterPro" id="IPR050113">
    <property type="entry name" value="Ub_conjugating_enzyme"/>
</dbReference>
<evidence type="ECO:0000313" key="2">
    <source>
        <dbReference type="EMBL" id="KAI3909052.1"/>
    </source>
</evidence>
<gene>
    <name evidence="2" type="ORF">MKW98_011413</name>
</gene>
<dbReference type="Gene3D" id="3.10.110.10">
    <property type="entry name" value="Ubiquitin Conjugating Enzyme"/>
    <property type="match status" value="1"/>
</dbReference>
<organism evidence="2 3">
    <name type="scientific">Papaver atlanticum</name>
    <dbReference type="NCBI Taxonomy" id="357466"/>
    <lineage>
        <taxon>Eukaryota</taxon>
        <taxon>Viridiplantae</taxon>
        <taxon>Streptophyta</taxon>
        <taxon>Embryophyta</taxon>
        <taxon>Tracheophyta</taxon>
        <taxon>Spermatophyta</taxon>
        <taxon>Magnoliopsida</taxon>
        <taxon>Ranunculales</taxon>
        <taxon>Papaveraceae</taxon>
        <taxon>Papaveroideae</taxon>
        <taxon>Papaver</taxon>
    </lineage>
</organism>
<dbReference type="InterPro" id="IPR016135">
    <property type="entry name" value="UBQ-conjugating_enzyme/RWD"/>
</dbReference>
<protein>
    <recommendedName>
        <fullName evidence="1">UBC core domain-containing protein</fullName>
    </recommendedName>
</protein>
<dbReference type="Pfam" id="PF00179">
    <property type="entry name" value="UQ_con"/>
    <property type="match status" value="1"/>
</dbReference>
<evidence type="ECO:0000313" key="3">
    <source>
        <dbReference type="Proteomes" id="UP001202328"/>
    </source>
</evidence>
<proteinExistence type="predicted"/>
<comment type="caution">
    <text evidence="2">The sequence shown here is derived from an EMBL/GenBank/DDBJ whole genome shotgun (WGS) entry which is preliminary data.</text>
</comment>
<dbReference type="PANTHER" id="PTHR24067">
    <property type="entry name" value="UBIQUITIN-CONJUGATING ENZYME E2"/>
    <property type="match status" value="1"/>
</dbReference>
<dbReference type="EMBL" id="JAJJMB010010393">
    <property type="protein sequence ID" value="KAI3909052.1"/>
    <property type="molecule type" value="Genomic_DNA"/>
</dbReference>
<sequence length="126" mass="14433">MLLIIPMGTFKLSLQFSEDYPNKPPTVRFVSQMFHPNNGSICLDILQNPWSPIYDVDAILTFIQSFLSKTPERREPLIWTFATRRKTIWAKPSTQIEHVARQVVVLLLCSHARVGLPGSENLLQLN</sequence>
<evidence type="ECO:0000259" key="1">
    <source>
        <dbReference type="PROSITE" id="PS50127"/>
    </source>
</evidence>
<accession>A0AAD4SKX0</accession>
<feature type="domain" description="UBC core" evidence="1">
    <location>
        <begin position="1"/>
        <end position="105"/>
    </location>
</feature>
<dbReference type="Proteomes" id="UP001202328">
    <property type="component" value="Unassembled WGS sequence"/>
</dbReference>